<feature type="region of interest" description="Disordered" evidence="2">
    <location>
        <begin position="1"/>
        <end position="29"/>
    </location>
</feature>
<reference evidence="4 5" key="1">
    <citation type="journal article" date="2020" name="Genomics">
        <title>Complete, high-quality genomes from long-read metagenomic sequencing of two wolf lichen thalli reveals enigmatic genome architecture.</title>
        <authorList>
            <person name="McKenzie S.K."/>
            <person name="Walston R.F."/>
            <person name="Allen J.L."/>
        </authorList>
    </citation>
    <scope>NUCLEOTIDE SEQUENCE [LARGE SCALE GENOMIC DNA]</scope>
    <source>
        <strain evidence="4">WasteWater1</strain>
    </source>
</reference>
<dbReference type="RefSeq" id="XP_037152553.1">
    <property type="nucleotide sequence ID" value="XM_037291118.1"/>
</dbReference>
<comment type="similarity">
    <text evidence="1">Belongs to the HEATR5 family.</text>
</comment>
<dbReference type="InterPro" id="IPR011989">
    <property type="entry name" value="ARM-like"/>
</dbReference>
<protein>
    <recommendedName>
        <fullName evidence="3">LAA1-like C-terminal TPR repeats domain-containing protein</fullName>
    </recommendedName>
</protein>
<evidence type="ECO:0000259" key="3">
    <source>
        <dbReference type="Pfam" id="PF25808"/>
    </source>
</evidence>
<dbReference type="PANTHER" id="PTHR21663:SF0">
    <property type="entry name" value="HEAT REPEAT-CONTAINING PROTEIN 5B"/>
    <property type="match status" value="1"/>
</dbReference>
<dbReference type="PANTHER" id="PTHR21663">
    <property type="entry name" value="HYPOTHETICAL HEAT DOMAIN-CONTAINING"/>
    <property type="match status" value="1"/>
</dbReference>
<evidence type="ECO:0000313" key="5">
    <source>
        <dbReference type="Proteomes" id="UP000593566"/>
    </source>
</evidence>
<dbReference type="InterPro" id="IPR057981">
    <property type="entry name" value="TPR_LAA1-like_C"/>
</dbReference>
<dbReference type="GO" id="GO:0006897">
    <property type="term" value="P:endocytosis"/>
    <property type="evidence" value="ECO:0007669"/>
    <property type="project" value="TreeGrafter"/>
</dbReference>
<dbReference type="GO" id="GO:0005794">
    <property type="term" value="C:Golgi apparatus"/>
    <property type="evidence" value="ECO:0007669"/>
    <property type="project" value="TreeGrafter"/>
</dbReference>
<dbReference type="GeneID" id="59328597"/>
<dbReference type="GO" id="GO:0042147">
    <property type="term" value="P:retrograde transport, endosome to Golgi"/>
    <property type="evidence" value="ECO:0007669"/>
    <property type="project" value="TreeGrafter"/>
</dbReference>
<dbReference type="InterPro" id="IPR016024">
    <property type="entry name" value="ARM-type_fold"/>
</dbReference>
<feature type="region of interest" description="Disordered" evidence="2">
    <location>
        <begin position="1250"/>
        <end position="1270"/>
    </location>
</feature>
<dbReference type="SUPFAM" id="SSF48371">
    <property type="entry name" value="ARM repeat"/>
    <property type="match status" value="2"/>
</dbReference>
<dbReference type="Pfam" id="PF25468">
    <property type="entry name" value="HEAT_HEATR5A"/>
    <property type="match status" value="1"/>
</dbReference>
<evidence type="ECO:0000256" key="2">
    <source>
        <dbReference type="SAM" id="MobiDB-lite"/>
    </source>
</evidence>
<name>A0A8H6CHK3_9LECA</name>
<dbReference type="Pfam" id="PF25808">
    <property type="entry name" value="TPR_LAA1_C"/>
    <property type="match status" value="1"/>
</dbReference>
<evidence type="ECO:0000313" key="4">
    <source>
        <dbReference type="EMBL" id="KAF6223336.1"/>
    </source>
</evidence>
<dbReference type="GO" id="GO:0005829">
    <property type="term" value="C:cytosol"/>
    <property type="evidence" value="ECO:0007669"/>
    <property type="project" value="GOC"/>
</dbReference>
<dbReference type="Gene3D" id="1.25.10.10">
    <property type="entry name" value="Leucine-rich Repeat Variant"/>
    <property type="match status" value="3"/>
</dbReference>
<dbReference type="InterPro" id="IPR040108">
    <property type="entry name" value="Laa1/Sip1/HEATR5"/>
</dbReference>
<dbReference type="GO" id="GO:0016020">
    <property type="term" value="C:membrane"/>
    <property type="evidence" value="ECO:0007669"/>
    <property type="project" value="TreeGrafter"/>
</dbReference>
<dbReference type="EMBL" id="JACCJB010000010">
    <property type="protein sequence ID" value="KAF6223336.1"/>
    <property type="molecule type" value="Genomic_DNA"/>
</dbReference>
<keyword evidence="5" id="KW-1185">Reference proteome</keyword>
<accession>A0A8H6CHK3</accession>
<dbReference type="InterPro" id="IPR046837">
    <property type="entry name" value="Laa1/Sip1/HEATR5-like_HEAT"/>
</dbReference>
<feature type="compositionally biased region" description="Polar residues" evidence="2">
    <location>
        <begin position="1"/>
        <end position="18"/>
    </location>
</feature>
<feature type="domain" description="LAA1-like C-terminal TPR repeats" evidence="3">
    <location>
        <begin position="1861"/>
        <end position="2019"/>
    </location>
</feature>
<dbReference type="Proteomes" id="UP000593566">
    <property type="component" value="Unassembled WGS sequence"/>
</dbReference>
<proteinExistence type="inferred from homology"/>
<dbReference type="Pfam" id="PF20210">
    <property type="entry name" value="Laa1_Sip1_HTR5"/>
    <property type="match status" value="1"/>
</dbReference>
<organism evidence="4 5">
    <name type="scientific">Letharia lupina</name>
    <dbReference type="NCBI Taxonomy" id="560253"/>
    <lineage>
        <taxon>Eukaryota</taxon>
        <taxon>Fungi</taxon>
        <taxon>Dikarya</taxon>
        <taxon>Ascomycota</taxon>
        <taxon>Pezizomycotina</taxon>
        <taxon>Lecanoromycetes</taxon>
        <taxon>OSLEUM clade</taxon>
        <taxon>Lecanoromycetidae</taxon>
        <taxon>Lecanorales</taxon>
        <taxon>Lecanorineae</taxon>
        <taxon>Parmeliaceae</taxon>
        <taxon>Letharia</taxon>
    </lineage>
</organism>
<comment type="caution">
    <text evidence="4">The sequence shown here is derived from an EMBL/GenBank/DDBJ whole genome shotgun (WGS) entry which is preliminary data.</text>
</comment>
<dbReference type="GO" id="GO:0008104">
    <property type="term" value="P:intracellular protein localization"/>
    <property type="evidence" value="ECO:0007669"/>
    <property type="project" value="TreeGrafter"/>
</dbReference>
<dbReference type="GO" id="GO:0030139">
    <property type="term" value="C:endocytic vesicle"/>
    <property type="evidence" value="ECO:0007669"/>
    <property type="project" value="TreeGrafter"/>
</dbReference>
<gene>
    <name evidence="4" type="ORF">HO133_000178</name>
</gene>
<sequence>MSNRPNGSPAPITNGSAENSEKGGLPPKIRLDVPKLHSLPSEQQDLYLFTFTVELEKYASSLEYEALCAQQTDLTKETLQIINLSSPIPSKAVRNNLGRCYAIILGKGNRKTLFESVDQLIAVANAGKGERELHNKHAAVHCLGEIYNAAGDSAINLSSLVCSSLLRLLKAAQSHAGLRAAIFQALGKVVGMIQGSIEDSIARDIWKAGRTAASGDKAALVQARACHCLQKLISYTNCFETTGDFENLKAAIWKAFETSAPATRHAAASCLTSALIKSYSEDALSKSSTKVRKPKKVNRNQAVLEEAEEEITRPGSPSGKKTAMKLELSLSDIFRQLSSQYHRSTTSNRLRAGIAHCYIKVLSGLNASTVETNYGQIMNHLMAELLSNASVTHDRYRLLLTRRYVQKILADCIGSRILGETGRLNAARTLINDVLKNYPQVLKEVPEPSKHTLVGVLDALASLIKSLGAAFTSLGDSCREALVQVLQHPSYTVQIHASHCLRAFVMACPQQLLSCASICMNSVNRELNLLTTVRQSPRRCVGYANGLAAVLSISPSQPLYSSLEISSRVLSTAIDLLKSSSKAELRVAGTQVQVSWILIGGLMALGPNFVKIHLSQFLLLWRNALPKPLTRENTAQRQSSEITYLTHVRECTLGSILSFLEFNGRLITTDVAKRIATMLQNTVEYLENLPRKKLIEDASQKLFFSLQLQDLVLMVRRRVLQCYSRLISFSPQASGEILTQSNLLTLAVTLLADPESYAPGTLGSSIANAAGTFESIWEVADNSGFGITGLVRGPLIKALPGEHSTAQHVRWRHHGDDFSDIDETLMGPICGAQEHDSVCLYTSSEDQAESLPDPPATEVVNSAIVLFATAFPLHSSRVQEGVLEQLATFLTSTSLQRDPGRKAAVAVNTAMALLSALKVAVGETMAEHGDLKHPTVEKSIEEILRGLVIDQDRSIRFVAYEAIGRLCNSSGNTFTANEVNTLIDIIVTNRDPNARAGCAMALGSIHAQVGGMAAGFHLKKIHGVLMSLCSDPNPTVHFCAIEALSQVADSAGLTFSGYVASTLGLLAQIWTCDSHNEESALTASSNLEIAWPSATVVAHSIDSLVNVLGPDLQDMNKARELMLILMKQFAEDDLAVVQAECLRAWEHMYLYDSGHVDLTAYVRRLQDKLESTNSIVRKVSVDGLYNLMRRDAEYTLAVANEGLEDQLWLALNEKPGEEGIRNLVQSWLGQSGLTEAEKWVSRCQHVLTKAAKSQPDPASATEPKSAAPDLQDEEVAGFASGDGKDQNGAPVPSATQELLRWQTRAFALQCLSDLAAMIGKEMESDPDSAAGHALQDKIAEVIRLAFLASTASVVELQVGGLQLIDQVLKIFGTMPDPDFSEALLLEQYQAQVSSALTPAFGADSSPDLASAAVDVCATFIATGLVTDVDRMGRILKLLVTALESFTDDAQDSAIGELRGLSPNAQIMVRMAVLSAWAELQVASTEQEYLVKVMQPHVAKLTPLWLSSLQEFARLRFEPDISNSMGPARPDEGLDVVYAAFNRQTLLKFYQDSWLKLVDAIASLIDQDSDFVFDALDGKSSTPKTNGTVTTKHDIDYRDEPAAFFFVLFGIVIEALTTRPGSGSELQTLEVLSALKRILQPSVSGNAVFQDAVFAETMELFDRLALTEGLDVQIIIVDVVRNMCLTHPSARGEDNNGEHLSDDIEQLFELTRIIVLVLAGVLPNLGERNPSIRPQLPDEAVSVIQKSLESLVDASEIFPSIIKTDLHASILHIFATILSTGACQAKVVPQAFPIFKRFLQTVATAATVAASSDLIRGCLHRFLSILSHAQRRESETSLPCAKNTLLACTILLTNASRSLAPNDPLITRILDEMLGCLRDLGLAKVVASCLRSLMMVSPKSETDESIARYIFPRLLLFTADTELPDPENARSLTAHALTSFVTTTSGDASSAAMCIIIPMLLTRASAEGKAVYLETSKRLLELAGGNLTPMFRGVVAKMSAGQRTFMETVIREGGGAGRSTGGNRESAAETEPSIALKLNFGGR</sequence>
<evidence type="ECO:0000256" key="1">
    <source>
        <dbReference type="ARBA" id="ARBA00008304"/>
    </source>
</evidence>
<feature type="region of interest" description="Disordered" evidence="2">
    <location>
        <begin position="2011"/>
        <end position="2030"/>
    </location>
</feature>